<accession>A0A444YXV2</accession>
<organism evidence="3 4">
    <name type="scientific">Arachis hypogaea</name>
    <name type="common">Peanut</name>
    <dbReference type="NCBI Taxonomy" id="3818"/>
    <lineage>
        <taxon>Eukaryota</taxon>
        <taxon>Viridiplantae</taxon>
        <taxon>Streptophyta</taxon>
        <taxon>Embryophyta</taxon>
        <taxon>Tracheophyta</taxon>
        <taxon>Spermatophyta</taxon>
        <taxon>Magnoliopsida</taxon>
        <taxon>eudicotyledons</taxon>
        <taxon>Gunneridae</taxon>
        <taxon>Pentapetalae</taxon>
        <taxon>rosids</taxon>
        <taxon>fabids</taxon>
        <taxon>Fabales</taxon>
        <taxon>Fabaceae</taxon>
        <taxon>Papilionoideae</taxon>
        <taxon>50 kb inversion clade</taxon>
        <taxon>dalbergioids sensu lato</taxon>
        <taxon>Dalbergieae</taxon>
        <taxon>Pterocarpus clade</taxon>
        <taxon>Arachis</taxon>
    </lineage>
</organism>
<dbReference type="EMBL" id="SDMP01000015">
    <property type="protein sequence ID" value="RYR06772.1"/>
    <property type="molecule type" value="Genomic_DNA"/>
</dbReference>
<evidence type="ECO:0000259" key="2">
    <source>
        <dbReference type="Pfam" id="PF03478"/>
    </source>
</evidence>
<dbReference type="AlphaFoldDB" id="A0A444YXV2"/>
<gene>
    <name evidence="3" type="ORF">Ahy_B05g074088</name>
</gene>
<feature type="compositionally biased region" description="Low complexity" evidence="1">
    <location>
        <begin position="107"/>
        <end position="117"/>
    </location>
</feature>
<sequence length="568" mass="64408">MRNQINLIPVEVWNPPALVSDLSAPSLSALGSLSPSPSRPHLVTPTSLPSPRYFVASPLTSSLSVSHGHGLTSSLFQSLTSSSSSRSRNPALRSLRWRQKAHRRQKSSSISASAPSGQSGGGGRLLGRGLGTSYPETPPSQEQASLATLSHDLTTKRVYNNAMEDMGDTDGWAHIDEDLLLEISTRFFSYDDYIQLGLVCKEWRLKLPKIPNANNVPWLLIPEETEKNSYEDEEIVQLPVAGQEILDTHGLKERGIYHVMLPNMQMQNYVIRGSSHGWLIMVSLSEGTVLLLNPFTNVEFSLPHISTFPNVIKYEPDNHGDEYTLLDFQDRSETFDCDSAHKIQLLKVVINSPPDCNNHNFMAAAIYGFQRRLAFYKPNDMRWVEFPTRNTEFEDVIFFGEKIYAVNHAGQLYEFDTNTKSGRLEGGIHEVRPPSRVDTSTLTIKYLIGCANGSLLMLVRHFRTPLNRRRYDETYKFDIYELKKDGKKWSRVYNLDDYILMIGFTSSVQIPASYPKTGNQIFFSDNMIEKSIDYAVAQDLGVFSLENRRFYRLLLDMKFFCPPLWLLP</sequence>
<evidence type="ECO:0000256" key="1">
    <source>
        <dbReference type="SAM" id="MobiDB-lite"/>
    </source>
</evidence>
<dbReference type="Pfam" id="PF03478">
    <property type="entry name" value="Beta-prop_KIB1-4"/>
    <property type="match status" value="1"/>
</dbReference>
<protein>
    <recommendedName>
        <fullName evidence="2">KIB1-4 beta-propeller domain-containing protein</fullName>
    </recommendedName>
</protein>
<evidence type="ECO:0000313" key="3">
    <source>
        <dbReference type="EMBL" id="RYR06772.1"/>
    </source>
</evidence>
<feature type="compositionally biased region" description="Gly residues" evidence="1">
    <location>
        <begin position="118"/>
        <end position="130"/>
    </location>
</feature>
<feature type="domain" description="KIB1-4 beta-propeller" evidence="2">
    <location>
        <begin position="251"/>
        <end position="543"/>
    </location>
</feature>
<feature type="region of interest" description="Disordered" evidence="1">
    <location>
        <begin position="78"/>
        <end position="144"/>
    </location>
</feature>
<proteinExistence type="predicted"/>
<name>A0A444YXV2_ARAHY</name>
<feature type="compositionally biased region" description="Low complexity" evidence="1">
    <location>
        <begin position="78"/>
        <end position="94"/>
    </location>
</feature>
<feature type="compositionally biased region" description="Basic residues" evidence="1">
    <location>
        <begin position="95"/>
        <end position="106"/>
    </location>
</feature>
<dbReference type="InterPro" id="IPR050942">
    <property type="entry name" value="F-box_BR-signaling"/>
</dbReference>
<comment type="caution">
    <text evidence="3">The sequence shown here is derived from an EMBL/GenBank/DDBJ whole genome shotgun (WGS) entry which is preliminary data.</text>
</comment>
<evidence type="ECO:0000313" key="4">
    <source>
        <dbReference type="Proteomes" id="UP000289738"/>
    </source>
</evidence>
<keyword evidence="4" id="KW-1185">Reference proteome</keyword>
<dbReference type="InterPro" id="IPR005174">
    <property type="entry name" value="KIB1-4_b-propeller"/>
</dbReference>
<dbReference type="PANTHER" id="PTHR44259:SF114">
    <property type="entry name" value="OS06G0707300 PROTEIN"/>
    <property type="match status" value="1"/>
</dbReference>
<dbReference type="PANTHER" id="PTHR44259">
    <property type="entry name" value="OS07G0183000 PROTEIN-RELATED"/>
    <property type="match status" value="1"/>
</dbReference>
<reference evidence="3 4" key="1">
    <citation type="submission" date="2019-01" db="EMBL/GenBank/DDBJ databases">
        <title>Sequencing of cultivated peanut Arachis hypogaea provides insights into genome evolution and oil improvement.</title>
        <authorList>
            <person name="Chen X."/>
        </authorList>
    </citation>
    <scope>NUCLEOTIDE SEQUENCE [LARGE SCALE GENOMIC DNA]</scope>
    <source>
        <strain evidence="4">cv. Fuhuasheng</strain>
        <tissue evidence="3">Leaves</tissue>
    </source>
</reference>
<dbReference type="Proteomes" id="UP000289738">
    <property type="component" value="Chromosome B05"/>
</dbReference>